<comment type="caution">
    <text evidence="2">The sequence shown here is derived from an EMBL/GenBank/DDBJ whole genome shotgun (WGS) entry which is preliminary data.</text>
</comment>
<feature type="signal peptide" evidence="1">
    <location>
        <begin position="1"/>
        <end position="26"/>
    </location>
</feature>
<keyword evidence="3" id="KW-1185">Reference proteome</keyword>
<dbReference type="Proteomes" id="UP001598130">
    <property type="component" value="Unassembled WGS sequence"/>
</dbReference>
<evidence type="ECO:0000313" key="2">
    <source>
        <dbReference type="EMBL" id="MFD3264871.1"/>
    </source>
</evidence>
<reference evidence="2 3" key="1">
    <citation type="submission" date="2022-09" db="EMBL/GenBank/DDBJ databases">
        <title>New species of Phenylobacterium.</title>
        <authorList>
            <person name="Mieszkin S."/>
        </authorList>
    </citation>
    <scope>NUCLEOTIDE SEQUENCE [LARGE SCALE GENOMIC DNA]</scope>
    <source>
        <strain evidence="2 3">HK31-G</strain>
    </source>
</reference>
<evidence type="ECO:0000313" key="3">
    <source>
        <dbReference type="Proteomes" id="UP001598130"/>
    </source>
</evidence>
<gene>
    <name evidence="2" type="ORF">OCL97_12985</name>
</gene>
<dbReference type="RefSeq" id="WP_377370413.1">
    <property type="nucleotide sequence ID" value="NZ_JAOTJD010000023.1"/>
</dbReference>
<dbReference type="EMBL" id="JAOTJD010000023">
    <property type="protein sequence ID" value="MFD3264871.1"/>
    <property type="molecule type" value="Genomic_DNA"/>
</dbReference>
<proteinExistence type="predicted"/>
<sequence>MASTPQKLSGLIGAIALLSFAGAAHAETVCQGSAPDVGAEIHGPVLQVLDSERLCVALGATPDQWVEVALAPEPLQKTAAHPASRGSLMAVVFAQNITCRIVDVAGGLPVAACRLDDQSVRALTREPAAYVAGQAWR</sequence>
<evidence type="ECO:0008006" key="4">
    <source>
        <dbReference type="Google" id="ProtNLM"/>
    </source>
</evidence>
<organism evidence="2 3">
    <name type="scientific">Phenylobacterium ferrooxidans</name>
    <dbReference type="NCBI Taxonomy" id="2982689"/>
    <lineage>
        <taxon>Bacteria</taxon>
        <taxon>Pseudomonadati</taxon>
        <taxon>Pseudomonadota</taxon>
        <taxon>Alphaproteobacteria</taxon>
        <taxon>Caulobacterales</taxon>
        <taxon>Caulobacteraceae</taxon>
        <taxon>Phenylobacterium</taxon>
    </lineage>
</organism>
<evidence type="ECO:0000256" key="1">
    <source>
        <dbReference type="SAM" id="SignalP"/>
    </source>
</evidence>
<protein>
    <recommendedName>
        <fullName evidence="4">Nuclease</fullName>
    </recommendedName>
</protein>
<name>A0ABW6CT00_9CAUL</name>
<accession>A0ABW6CT00</accession>
<keyword evidence="1" id="KW-0732">Signal</keyword>
<feature type="chain" id="PRO_5045930364" description="Nuclease" evidence="1">
    <location>
        <begin position="27"/>
        <end position="137"/>
    </location>
</feature>